<keyword evidence="7" id="KW-1185">Reference proteome</keyword>
<dbReference type="InterPro" id="IPR005123">
    <property type="entry name" value="Oxoglu/Fe-dep_dioxygenase_dom"/>
</dbReference>
<evidence type="ECO:0000256" key="3">
    <source>
        <dbReference type="ARBA" id="ARBA00023002"/>
    </source>
</evidence>
<proteinExistence type="inferred from homology"/>
<feature type="domain" description="Fe2OG dioxygenase" evidence="5">
    <location>
        <begin position="521"/>
        <end position="625"/>
    </location>
</feature>
<keyword evidence="2" id="KW-0479">Metal-binding</keyword>
<dbReference type="InterPro" id="IPR044861">
    <property type="entry name" value="IPNS-like_FE2OG_OXY"/>
</dbReference>
<comment type="caution">
    <text evidence="6">The sequence shown here is derived from an EMBL/GenBank/DDBJ whole genome shotgun (WGS) entry which is preliminary data.</text>
</comment>
<dbReference type="Proteomes" id="UP000283530">
    <property type="component" value="Unassembled WGS sequence"/>
</dbReference>
<evidence type="ECO:0000256" key="1">
    <source>
        <dbReference type="ARBA" id="ARBA00008056"/>
    </source>
</evidence>
<dbReference type="EMBL" id="QPKB01000004">
    <property type="protein sequence ID" value="RWR82861.1"/>
    <property type="molecule type" value="Genomic_DNA"/>
</dbReference>
<protein>
    <submittedName>
        <fullName evidence="6">Oxoglutarate/iron-dependent dioxygenase</fullName>
    </submittedName>
</protein>
<dbReference type="PANTHER" id="PTHR47991">
    <property type="entry name" value="OXOGLUTARATE/IRON-DEPENDENT DIOXYGENASE"/>
    <property type="match status" value="1"/>
</dbReference>
<dbReference type="InterPro" id="IPR050295">
    <property type="entry name" value="Plant_2OG-oxidoreductases"/>
</dbReference>
<dbReference type="SUPFAM" id="SSF51197">
    <property type="entry name" value="Clavaminate synthase-like"/>
    <property type="match status" value="4"/>
</dbReference>
<keyword evidence="4" id="KW-0408">Iron</keyword>
<evidence type="ECO:0000313" key="6">
    <source>
        <dbReference type="EMBL" id="RWR82861.1"/>
    </source>
</evidence>
<dbReference type="InterPro" id="IPR027443">
    <property type="entry name" value="IPNS-like_sf"/>
</dbReference>
<keyword evidence="3" id="KW-0560">Oxidoreductase</keyword>
<comment type="similarity">
    <text evidence="1">Belongs to the iron/ascorbate-dependent oxidoreductase family.</text>
</comment>
<dbReference type="Gene3D" id="2.60.120.330">
    <property type="entry name" value="B-lactam Antibiotic, Isopenicillin N Synthase, Chain"/>
    <property type="match status" value="4"/>
</dbReference>
<feature type="domain" description="Fe2OG dioxygenase" evidence="5">
    <location>
        <begin position="821"/>
        <end position="947"/>
    </location>
</feature>
<dbReference type="STRING" id="337451.A0A3S3NMT7"/>
<evidence type="ECO:0000256" key="4">
    <source>
        <dbReference type="ARBA" id="ARBA00023004"/>
    </source>
</evidence>
<evidence type="ECO:0000259" key="5">
    <source>
        <dbReference type="PROSITE" id="PS51471"/>
    </source>
</evidence>
<feature type="domain" description="Fe2OG dioxygenase" evidence="5">
    <location>
        <begin position="1104"/>
        <end position="1204"/>
    </location>
</feature>
<accession>A0A3S3NMT7</accession>
<keyword evidence="6" id="KW-0223">Dioxygenase</keyword>
<organism evidence="6 7">
    <name type="scientific">Cinnamomum micranthum f. kanehirae</name>
    <dbReference type="NCBI Taxonomy" id="337451"/>
    <lineage>
        <taxon>Eukaryota</taxon>
        <taxon>Viridiplantae</taxon>
        <taxon>Streptophyta</taxon>
        <taxon>Embryophyta</taxon>
        <taxon>Tracheophyta</taxon>
        <taxon>Spermatophyta</taxon>
        <taxon>Magnoliopsida</taxon>
        <taxon>Magnoliidae</taxon>
        <taxon>Laurales</taxon>
        <taxon>Lauraceae</taxon>
        <taxon>Cinnamomum</taxon>
    </lineage>
</organism>
<dbReference type="InterPro" id="IPR026992">
    <property type="entry name" value="DIOX_N"/>
</dbReference>
<name>A0A3S3NMT7_9MAGN</name>
<feature type="domain" description="Fe2OG dioxygenase" evidence="5">
    <location>
        <begin position="201"/>
        <end position="304"/>
    </location>
</feature>
<gene>
    <name evidence="6" type="ORF">CKAN_01159700</name>
</gene>
<evidence type="ECO:0000256" key="2">
    <source>
        <dbReference type="ARBA" id="ARBA00022723"/>
    </source>
</evidence>
<evidence type="ECO:0000313" key="7">
    <source>
        <dbReference type="Proteomes" id="UP000283530"/>
    </source>
</evidence>
<dbReference type="Pfam" id="PF14226">
    <property type="entry name" value="DIOX_N"/>
    <property type="match status" value="4"/>
</dbReference>
<reference evidence="6 7" key="1">
    <citation type="journal article" date="2019" name="Nat. Plants">
        <title>Stout camphor tree genome fills gaps in understanding of flowering plant genome evolution.</title>
        <authorList>
            <person name="Chaw S.M."/>
            <person name="Liu Y.C."/>
            <person name="Wu Y.W."/>
            <person name="Wang H.Y."/>
            <person name="Lin C.I."/>
            <person name="Wu C.S."/>
            <person name="Ke H.M."/>
            <person name="Chang L.Y."/>
            <person name="Hsu C.Y."/>
            <person name="Yang H.T."/>
            <person name="Sudianto E."/>
            <person name="Hsu M.H."/>
            <person name="Wu K.P."/>
            <person name="Wang L.N."/>
            <person name="Leebens-Mack J.H."/>
            <person name="Tsai I.J."/>
        </authorList>
    </citation>
    <scope>NUCLEOTIDE SEQUENCE [LARGE SCALE GENOMIC DNA]</scope>
    <source>
        <strain evidence="7">cv. Chaw 1501</strain>
        <tissue evidence="6">Young leaves</tissue>
    </source>
</reference>
<sequence length="1358" mass="153753">MALLSSINWATKQIPSVQELSRELLEAVPQSYVCDMVDDPVADRCNPSLQVPLINMASLVNSGESREEELQKLYSACREWGAFQLINHGVSDELIKEVKKQTLEFYNLPLEEKLRYSHKEGSLEGYGQPFIDSQKLQWSDMMFLNALPVEDRNLSFWPENPQGFRETIDSYTKEMRRLAVSLLGFMGMATGLKAHEFSDVCEDGVLNFRMNYYPPCPQPDQVIGCSPHTDITSISLLLELDDTLGLQVRKDGYWTTIKPVPAAVDVIVGHITEIMSNGVYKAAEHRAVVNESKVRISIICFCYPEKNATIEPAQDLIKPDYPAIYKAISQREYFRAYLDQKLDGNRQFIDTLKISSVQELASKLLDVVPQNYVRDVADDSVSDCCNPSLQIPLVNMANLLNGGKSQEEELHKLYSACREWGAFQLINHKVSDELMEEMKKQTRRFYDLPLQEKMRYANKEGSLEGYGQPFMNNRNPQWSDMMETIDSYTKEMRKLAVSLLGFMSMATGLKACEFSEVCEDGILHLRINYYPPCPQPDQVIGCSPHTDITSISLLLELDDIPGLHIRKDGHWATVKPVPGAVDVIIGHVTEIMSNGIYKAAEHRAVVNESKSRKRSSAETAMALLSTINWATNQIPSVQELAREPLDSVPQSYVCDVADDPVADRCNPSLQVPLVDMANLVNGGESQEEELQKLYSACREWGAFQLINHGVSDRLIKEMKKQTREFYDLPLQEKMRYAHKENSLEGYGQPFINNRKLQWSDMMFLNSLPVEDRDFSFWPENPQGFKENIDSYTKEMMKLAVSLLGFMGKATGLKASEFSEVCEDGLQHFRMNYYPSCPQPDQVIGCSPHTDITSISLLLELDDTPGLQIRKDGYWATVKPVPDAVDVIIGHISEIMSNGIYKAAEHRAVVNESKIPSVQELAREPLDSVPQSYVRDAADDPVADRCNPSLQVPLVNMANLVNGGGSREEELRKLYSACRDWGAFQLINHGVSEELIKEMKKQTLEFYNLPLEEKLRYSHKEGSLEGYGQPFIISQKLQWSDMMFVNALPVEDRNLSFWPENPQGIRDTIDVYSKEMQRLAVSLLGFLGMATGLEACEFSEVCKDGVVQVRMNYYPPCSQPEQVIGSSPHTDFTSITLLLEFDDTPGLQIQKDGYWATVTPVPGAIDVIIGNVTEVMSNGIYKSAEHRAVVNESKVRMSIICFCYPDKNATIKPAQDLIKPDYPAIYKAISQPEYFRRYFEQKAGSVRFLDTLKRTEYLYKLKTYDPEHVKPITVCVCSDSNRNDHRRLLFSSLSMTSEYFIRYINELKAINLTIFGLVATLGLVKVCEWRVDFGRVVICEKGRAKLVKPIIKTVLTILI</sequence>
<dbReference type="GO" id="GO:0051213">
    <property type="term" value="F:dioxygenase activity"/>
    <property type="evidence" value="ECO:0007669"/>
    <property type="project" value="UniProtKB-KW"/>
</dbReference>
<dbReference type="GO" id="GO:0046872">
    <property type="term" value="F:metal ion binding"/>
    <property type="evidence" value="ECO:0007669"/>
    <property type="project" value="UniProtKB-KW"/>
</dbReference>
<dbReference type="Pfam" id="PF03171">
    <property type="entry name" value="2OG-FeII_Oxy"/>
    <property type="match status" value="4"/>
</dbReference>
<dbReference type="FunFam" id="2.60.120.330:FF:000001">
    <property type="entry name" value="Protein SRG1"/>
    <property type="match status" value="3"/>
</dbReference>
<dbReference type="OrthoDB" id="288590at2759"/>
<dbReference type="PROSITE" id="PS51471">
    <property type="entry name" value="FE2OG_OXY"/>
    <property type="match status" value="4"/>
</dbReference>